<feature type="region of interest" description="Disordered" evidence="1">
    <location>
        <begin position="30"/>
        <end position="73"/>
    </location>
</feature>
<gene>
    <name evidence="3" type="ORF">A2954_06095</name>
</gene>
<evidence type="ECO:0000256" key="1">
    <source>
        <dbReference type="SAM" id="MobiDB-lite"/>
    </source>
</evidence>
<reference evidence="3 4" key="1">
    <citation type="journal article" date="2016" name="Nat. Commun.">
        <title>Thousands of microbial genomes shed light on interconnected biogeochemical processes in an aquifer system.</title>
        <authorList>
            <person name="Anantharaman K."/>
            <person name="Brown C.T."/>
            <person name="Hug L.A."/>
            <person name="Sharon I."/>
            <person name="Castelle C.J."/>
            <person name="Probst A.J."/>
            <person name="Thomas B.C."/>
            <person name="Singh A."/>
            <person name="Wilkins M.J."/>
            <person name="Karaoz U."/>
            <person name="Brodie E.L."/>
            <person name="Williams K.H."/>
            <person name="Hubbard S.S."/>
            <person name="Banfield J.F."/>
        </authorList>
    </citation>
    <scope>NUCLEOTIDE SEQUENCE [LARGE SCALE GENOMIC DNA]</scope>
</reference>
<name>A0A1F7ICI3_9BACT</name>
<dbReference type="PANTHER" id="PTHR36507:SF1">
    <property type="entry name" value="BLL1555 PROTEIN"/>
    <property type="match status" value="1"/>
</dbReference>
<comment type="caution">
    <text evidence="3">The sequence shown here is derived from an EMBL/GenBank/DDBJ whole genome shotgun (WGS) entry which is preliminary data.</text>
</comment>
<dbReference type="SUPFAM" id="SSF49503">
    <property type="entry name" value="Cupredoxins"/>
    <property type="match status" value="1"/>
</dbReference>
<proteinExistence type="predicted"/>
<dbReference type="AlphaFoldDB" id="A0A1F7ICI3"/>
<organism evidence="3 4">
    <name type="scientific">Candidatus Roizmanbacteria bacterium RIFCSPLOWO2_01_FULL_37_12</name>
    <dbReference type="NCBI Taxonomy" id="1802056"/>
    <lineage>
        <taxon>Bacteria</taxon>
        <taxon>Candidatus Roizmaniibacteriota</taxon>
    </lineage>
</organism>
<dbReference type="Pfam" id="PF13473">
    <property type="entry name" value="Cupredoxin_1"/>
    <property type="match status" value="1"/>
</dbReference>
<accession>A0A1F7ICI3</accession>
<dbReference type="Gene3D" id="2.60.40.420">
    <property type="entry name" value="Cupredoxins - blue copper proteins"/>
    <property type="match status" value="1"/>
</dbReference>
<sequence length="159" mass="17315">MNSKLLLFVVAVLLLGGVFIMSKNQNKLAPVTKTQSGEEVADDESTEKAEEEAMEEETGEEVMEEDGEDADAARVSVTEAGFEPQTVTVKAGTKVVWKNDTQATANVSSASHPTHLVYPPLNLGNFEPGEKVKLVFEETGEYKYHDHLSPTKFGTVVVE</sequence>
<dbReference type="InterPro" id="IPR028096">
    <property type="entry name" value="EfeO_Cupredoxin"/>
</dbReference>
<dbReference type="EMBL" id="MGAG01000015">
    <property type="protein sequence ID" value="OGK41075.1"/>
    <property type="molecule type" value="Genomic_DNA"/>
</dbReference>
<protein>
    <recommendedName>
        <fullName evidence="2">EfeO-type cupredoxin-like domain-containing protein</fullName>
    </recommendedName>
</protein>
<dbReference type="STRING" id="1802056.A2954_06095"/>
<evidence type="ECO:0000313" key="3">
    <source>
        <dbReference type="EMBL" id="OGK41075.1"/>
    </source>
</evidence>
<dbReference type="PANTHER" id="PTHR36507">
    <property type="entry name" value="BLL1555 PROTEIN"/>
    <property type="match status" value="1"/>
</dbReference>
<evidence type="ECO:0000259" key="2">
    <source>
        <dbReference type="Pfam" id="PF13473"/>
    </source>
</evidence>
<feature type="compositionally biased region" description="Acidic residues" evidence="1">
    <location>
        <begin position="39"/>
        <end position="70"/>
    </location>
</feature>
<feature type="domain" description="EfeO-type cupredoxin-like" evidence="2">
    <location>
        <begin position="68"/>
        <end position="158"/>
    </location>
</feature>
<evidence type="ECO:0000313" key="4">
    <source>
        <dbReference type="Proteomes" id="UP000177698"/>
    </source>
</evidence>
<dbReference type="Proteomes" id="UP000177698">
    <property type="component" value="Unassembled WGS sequence"/>
</dbReference>
<dbReference type="InterPro" id="IPR008972">
    <property type="entry name" value="Cupredoxin"/>
</dbReference>
<dbReference type="InterPro" id="IPR052721">
    <property type="entry name" value="ET_Amicyanin"/>
</dbReference>